<keyword evidence="2" id="KW-1185">Reference proteome</keyword>
<dbReference type="EMBL" id="BBQY01000023">
    <property type="protein sequence ID" value="GBH32106.1"/>
    <property type="molecule type" value="Genomic_DNA"/>
</dbReference>
<dbReference type="STRING" id="1192759.GCA_000277525_00109"/>
<organism evidence="1 2">
    <name type="scientific">Sphingobium xenophagum</name>
    <dbReference type="NCBI Taxonomy" id="121428"/>
    <lineage>
        <taxon>Bacteria</taxon>
        <taxon>Pseudomonadati</taxon>
        <taxon>Pseudomonadota</taxon>
        <taxon>Alphaproteobacteria</taxon>
        <taxon>Sphingomonadales</taxon>
        <taxon>Sphingomonadaceae</taxon>
        <taxon>Sphingobium</taxon>
    </lineage>
</organism>
<dbReference type="AlphaFoldDB" id="A0A401J639"/>
<dbReference type="RefSeq" id="WP_165418786.1">
    <property type="nucleotide sequence ID" value="NZ_BBQY01000023.1"/>
</dbReference>
<evidence type="ECO:0000313" key="1">
    <source>
        <dbReference type="EMBL" id="GBH32106.1"/>
    </source>
</evidence>
<dbReference type="Proteomes" id="UP000290975">
    <property type="component" value="Unassembled WGS sequence"/>
</dbReference>
<name>A0A401J639_SPHXE</name>
<reference evidence="1 2" key="1">
    <citation type="submission" date="2014-12" db="EMBL/GenBank/DDBJ databases">
        <title>Whole genome sequencing of Sphingobium xenophagum OW59.</title>
        <authorList>
            <person name="Ohta Y."/>
            <person name="Nishi S."/>
            <person name="Hatada Y."/>
        </authorList>
    </citation>
    <scope>NUCLEOTIDE SEQUENCE [LARGE SCALE GENOMIC DNA]</scope>
    <source>
        <strain evidence="1 2">OW59</strain>
    </source>
</reference>
<proteinExistence type="predicted"/>
<comment type="caution">
    <text evidence="1">The sequence shown here is derived from an EMBL/GenBank/DDBJ whole genome shotgun (WGS) entry which is preliminary data.</text>
</comment>
<protein>
    <submittedName>
        <fullName evidence="1">Uncharacterized protein</fullName>
    </submittedName>
</protein>
<gene>
    <name evidence="1" type="ORF">MBESOW_P3367</name>
</gene>
<accession>A0A401J639</accession>
<sequence length="48" mass="5042">MSRSSFLYALWCLGVLGLYLTAASQGYSPFADGGRTAGAARAYGPTHK</sequence>
<evidence type="ECO:0000313" key="2">
    <source>
        <dbReference type="Proteomes" id="UP000290975"/>
    </source>
</evidence>